<evidence type="ECO:0000313" key="3">
    <source>
        <dbReference type="EMBL" id="SFQ41563.1"/>
    </source>
</evidence>
<feature type="chain" id="PRO_5011659348" evidence="1">
    <location>
        <begin position="21"/>
        <end position="205"/>
    </location>
</feature>
<name>A0A1I5YBL1_HYMAR</name>
<dbReference type="InterPro" id="IPR025665">
    <property type="entry name" value="Beta-barrel_OMP_2"/>
</dbReference>
<gene>
    <name evidence="3" type="ORF">SAMN04515668_2345</name>
</gene>
<evidence type="ECO:0000256" key="1">
    <source>
        <dbReference type="SAM" id="SignalP"/>
    </source>
</evidence>
<keyword evidence="1" id="KW-0732">Signal</keyword>
<dbReference type="AlphaFoldDB" id="A0A1I5YBL1"/>
<evidence type="ECO:0000259" key="2">
    <source>
        <dbReference type="Pfam" id="PF13568"/>
    </source>
</evidence>
<dbReference type="Pfam" id="PF13568">
    <property type="entry name" value="OMP_b-brl_2"/>
    <property type="match status" value="1"/>
</dbReference>
<reference evidence="4" key="1">
    <citation type="submission" date="2016-10" db="EMBL/GenBank/DDBJ databases">
        <authorList>
            <person name="Varghese N."/>
            <person name="Submissions S."/>
        </authorList>
    </citation>
    <scope>NUCLEOTIDE SEQUENCE [LARGE SCALE GENOMIC DNA]</scope>
    <source>
        <strain evidence="4">OR362-8,ATCC BAA-1266,JCM 13504</strain>
    </source>
</reference>
<dbReference type="STRING" id="1227077.SAMN04515668_2345"/>
<organism evidence="3 4">
    <name type="scientific">Hymenobacter arizonensis</name>
    <name type="common">Siccationidurans arizonensis</name>
    <dbReference type="NCBI Taxonomy" id="1227077"/>
    <lineage>
        <taxon>Bacteria</taxon>
        <taxon>Pseudomonadati</taxon>
        <taxon>Bacteroidota</taxon>
        <taxon>Cytophagia</taxon>
        <taxon>Cytophagales</taxon>
        <taxon>Hymenobacteraceae</taxon>
        <taxon>Hymenobacter</taxon>
    </lineage>
</organism>
<dbReference type="Proteomes" id="UP000199029">
    <property type="component" value="Unassembled WGS sequence"/>
</dbReference>
<feature type="signal peptide" evidence="1">
    <location>
        <begin position="1"/>
        <end position="20"/>
    </location>
</feature>
<proteinExistence type="predicted"/>
<evidence type="ECO:0000313" key="4">
    <source>
        <dbReference type="Proteomes" id="UP000199029"/>
    </source>
</evidence>
<keyword evidence="4" id="KW-1185">Reference proteome</keyword>
<protein>
    <submittedName>
        <fullName evidence="3">Outer membrane protein beta-barrel domain-containing protein</fullName>
    </submittedName>
</protein>
<feature type="domain" description="Outer membrane protein beta-barrel" evidence="2">
    <location>
        <begin position="25"/>
        <end position="174"/>
    </location>
</feature>
<accession>A0A1I5YBL1</accession>
<dbReference type="OrthoDB" id="838174at2"/>
<sequence length="205" mass="22284">MKKLTLSLLLVAGLHGAAHAQRGNPALGVKVGASLSGFAGEDTKSLENIFGFHTGLFANLSLSNHIAFQPELLYSQKGTKQPLNSPGFEKNYATYRFNYVDVPLAFHVNTNGFFVEAGPQVGFLLSAKSKVGNASTDIKNSYNSIDFGYLAGLGYQRKSGLGAGLRYNGAFTNIGKEYLQGTTTYQDRARNSVFQLYLTYSFGRR</sequence>
<dbReference type="RefSeq" id="WP_092672753.1">
    <property type="nucleotide sequence ID" value="NZ_FOXS01000002.1"/>
</dbReference>
<dbReference type="EMBL" id="FOXS01000002">
    <property type="protein sequence ID" value="SFQ41563.1"/>
    <property type="molecule type" value="Genomic_DNA"/>
</dbReference>